<comment type="caution">
    <text evidence="1">The sequence shown here is derived from an EMBL/GenBank/DDBJ whole genome shotgun (WGS) entry which is preliminary data.</text>
</comment>
<sequence length="277" mass="30572">MLPIRPIRPLRLKSLFAVCLAGWLAAGMLLAGSASAADACRGTLYLTFDTGSMSQAQLIADTLRRHHIRATFFVASEPTVHGDRSLDDGWKTYWKSLAADGHAFGTHTFDHVYLVGDDGADGIRVRPQFGPAAGQVQRWDQSAFCAELKRSATRFAALTGRPLDHLWRAPGGRTSPRTLAWAEQCGFRHVGWDPAGFLGDELSSERYPNARLLTQALERLKDGDIAMAHLGIWSRRDPWAPAVLEPLLSGLRARGFCFATIPEHPRYRQASANRSPR</sequence>
<evidence type="ECO:0000313" key="1">
    <source>
        <dbReference type="EMBL" id="TMS57439.1"/>
    </source>
</evidence>
<protein>
    <submittedName>
        <fullName evidence="1">Polysaccharide deacetylase family protein</fullName>
    </submittedName>
</protein>
<gene>
    <name evidence="1" type="ORF">MW7_012605</name>
</gene>
<proteinExistence type="predicted"/>
<evidence type="ECO:0000313" key="2">
    <source>
        <dbReference type="Proteomes" id="UP000004277"/>
    </source>
</evidence>
<reference evidence="1" key="1">
    <citation type="submission" date="2019-05" db="EMBL/GenBank/DDBJ databases">
        <title>Revised genome assembly of Burkholderiaceae (previously Ralstonia) sp. PBA.</title>
        <authorList>
            <person name="Gan H.M."/>
        </authorList>
    </citation>
    <scope>NUCLEOTIDE SEQUENCE</scope>
    <source>
        <strain evidence="1">PBA</strain>
    </source>
</reference>
<dbReference type="Proteomes" id="UP000004277">
    <property type="component" value="Unassembled WGS sequence"/>
</dbReference>
<dbReference type="EMBL" id="AKCV02000023">
    <property type="protein sequence ID" value="TMS57439.1"/>
    <property type="molecule type" value="Genomic_DNA"/>
</dbReference>
<keyword evidence="2" id="KW-1185">Reference proteome</keyword>
<organism evidence="1 2">
    <name type="scientific">Imbroritus primus</name>
    <dbReference type="NCBI Taxonomy" id="3058603"/>
    <lineage>
        <taxon>Bacteria</taxon>
        <taxon>Pseudomonadati</taxon>
        <taxon>Pseudomonadota</taxon>
        <taxon>Betaproteobacteria</taxon>
        <taxon>Burkholderiales</taxon>
        <taxon>Burkholderiaceae</taxon>
        <taxon>Imbroritus</taxon>
    </lineage>
</organism>
<name>A0ACD3SMR7_9BURK</name>
<accession>A0ACD3SMR7</accession>